<accession>A0A1M6QRS3</accession>
<dbReference type="PANTHER" id="PTHR30548:SF2">
    <property type="entry name" value="2-HYDROXYACYL-COA DEHYDRATASE,D-COMPONENT"/>
    <property type="match status" value="1"/>
</dbReference>
<dbReference type="Pfam" id="PF06050">
    <property type="entry name" value="HGD-D"/>
    <property type="match status" value="1"/>
</dbReference>
<keyword evidence="3" id="KW-0479">Metal-binding</keyword>
<evidence type="ECO:0000256" key="2">
    <source>
        <dbReference type="ARBA" id="ARBA00005806"/>
    </source>
</evidence>
<dbReference type="Gene3D" id="3.40.50.11890">
    <property type="match status" value="1"/>
</dbReference>
<dbReference type="GO" id="GO:0051536">
    <property type="term" value="F:iron-sulfur cluster binding"/>
    <property type="evidence" value="ECO:0007669"/>
    <property type="project" value="UniProtKB-KW"/>
</dbReference>
<dbReference type="Gene3D" id="3.40.50.11900">
    <property type="match status" value="1"/>
</dbReference>
<evidence type="ECO:0000313" key="4">
    <source>
        <dbReference type="EMBL" id="SHK22916.1"/>
    </source>
</evidence>
<organism evidence="4 5">
    <name type="scientific">Paramaledivibacter caminithermalis (strain DSM 15212 / CIP 107654 / DViRD3)</name>
    <name type="common">Clostridium caminithermale</name>
    <dbReference type="NCBI Taxonomy" id="1121301"/>
    <lineage>
        <taxon>Bacteria</taxon>
        <taxon>Bacillati</taxon>
        <taxon>Bacillota</taxon>
        <taxon>Clostridia</taxon>
        <taxon>Peptostreptococcales</taxon>
        <taxon>Caminicellaceae</taxon>
        <taxon>Paramaledivibacter</taxon>
    </lineage>
</organism>
<dbReference type="GO" id="GO:0016836">
    <property type="term" value="F:hydro-lyase activity"/>
    <property type="evidence" value="ECO:0007669"/>
    <property type="project" value="UniProtKB-ARBA"/>
</dbReference>
<protein>
    <submittedName>
        <fullName evidence="4">Benzoyl-CoA reductase/2-hydroxyglutaryl-CoA dehydratase subunit, BcrC/BadD/HgdB</fullName>
    </submittedName>
</protein>
<keyword evidence="3" id="KW-0408">Iron</keyword>
<keyword evidence="3" id="KW-0411">Iron-sulfur</keyword>
<dbReference type="AlphaFoldDB" id="A0A1M6QRS3"/>
<reference evidence="4 5" key="1">
    <citation type="submission" date="2016-11" db="EMBL/GenBank/DDBJ databases">
        <authorList>
            <person name="Jaros S."/>
            <person name="Januszkiewicz K."/>
            <person name="Wedrychowicz H."/>
        </authorList>
    </citation>
    <scope>NUCLEOTIDE SEQUENCE [LARGE SCALE GENOMIC DNA]</scope>
    <source>
        <strain evidence="4 5">DSM 15212</strain>
    </source>
</reference>
<keyword evidence="5" id="KW-1185">Reference proteome</keyword>
<comment type="cofactor">
    <cofactor evidence="1">
        <name>[4Fe-4S] cluster</name>
        <dbReference type="ChEBI" id="CHEBI:49883"/>
    </cofactor>
</comment>
<proteinExistence type="inferred from homology"/>
<evidence type="ECO:0000256" key="3">
    <source>
        <dbReference type="ARBA" id="ARBA00023014"/>
    </source>
</evidence>
<name>A0A1M6QRS3_PARC5</name>
<evidence type="ECO:0000313" key="5">
    <source>
        <dbReference type="Proteomes" id="UP000184465"/>
    </source>
</evidence>
<gene>
    <name evidence="4" type="ORF">SAMN02745912_02692</name>
</gene>
<sequence length="408" mass="47374">MIVMAKSNIKNDIRLEQYKNMLNVINRHNHIQEEVSNTLKATRMRSIINSYRLVEAYKADSKVAYVGEQFPTEIVYAFNMQAWNIESMAILFAQSVNIEDFFQLSEENFLSRDICSFLRAPFATMHANCYPRPNIVLSNDQPCDCLAKLGYIASQLYNSPYFSLNTPNEINGESINYLVAQINKMILKIEKELSCSFDENNFKKIVEYSNEAKEYYCKTTEILKKSYVPRVSRELLEIFGLNAFGLKETVSLCKVLYEEALEISQKQNTKKKRVLWMGQAPEGFHEIIKYLERELDIIFSAILWDGTLMSLDIENPIHSIAKRAILFHWHSDRMKENTAMVCDEFGIEAIIIANVWGCRNMLGIRSVIKEVAEEKNLKYLTINLDVMDRNNYAFNQVKNRLDAFLEII</sequence>
<dbReference type="InterPro" id="IPR010327">
    <property type="entry name" value="FldB/FldC_alpha/beta"/>
</dbReference>
<evidence type="ECO:0000256" key="1">
    <source>
        <dbReference type="ARBA" id="ARBA00001966"/>
    </source>
</evidence>
<dbReference type="EMBL" id="FRAG01000038">
    <property type="protein sequence ID" value="SHK22916.1"/>
    <property type="molecule type" value="Genomic_DNA"/>
</dbReference>
<dbReference type="PANTHER" id="PTHR30548">
    <property type="entry name" value="2-HYDROXYGLUTARYL-COA DEHYDRATASE, D-COMPONENT-RELATED"/>
    <property type="match status" value="1"/>
</dbReference>
<dbReference type="STRING" id="1121301.SAMN02745912_02692"/>
<comment type="similarity">
    <text evidence="2">Belongs to the FldB/FldC dehydratase alpha/beta subunit family.</text>
</comment>
<dbReference type="Proteomes" id="UP000184465">
    <property type="component" value="Unassembled WGS sequence"/>
</dbReference>